<dbReference type="InterPro" id="IPR038987">
    <property type="entry name" value="MoeA-like"/>
</dbReference>
<dbReference type="Pfam" id="PF03454">
    <property type="entry name" value="MoeA_C"/>
    <property type="match status" value="1"/>
</dbReference>
<name>A0ABV6EXF2_9BRAD</name>
<protein>
    <recommendedName>
        <fullName evidence="6">Molybdopterin molybdenumtransferase</fullName>
        <ecNumber evidence="6">2.10.1.1</ecNumber>
    </recommendedName>
</protein>
<accession>A0ABV6EXF2</accession>
<dbReference type="PANTHER" id="PTHR10192:SF5">
    <property type="entry name" value="GEPHYRIN"/>
    <property type="match status" value="1"/>
</dbReference>
<dbReference type="InterPro" id="IPR005111">
    <property type="entry name" value="MoeA_C_domain_IV"/>
</dbReference>
<keyword evidence="10" id="KW-1185">Reference proteome</keyword>
<dbReference type="InterPro" id="IPR001453">
    <property type="entry name" value="MoaB/Mog_dom"/>
</dbReference>
<sequence length="403" mass="41985">MALMPVADALAAVLHSAGGLATEAVALEDGHGRVLAHDLAALRTQPPQAMSAMDGYAVRAEDVATAPARLTVIGEIAAGRPAAQSVGPGQALRIFTGGVIPEGADTVVIQEDTVRDGDQVTITEAARRGRHIRPAGVDFSEGDILLRAGARLSDRDLALAAGMNHPALPVYRRPRVAMLATGDELVMPGSSLQPGQIVYSNGYALRALARSEGADVTDLGIAADTMDATTAAIRRARDLGVDLLVTTGGASAGDHDLVKQALEAEGTEIAFWKIAMRPGKPMMHGRLGAMRVIGLPGNPVSSYVCAFLFMVPLLRALSGMRNAMHHPETASLGSPLSANDQREDYLRAYVSSSDAGRLVATPVDHQDSSLLARLSAAQALIIRPPHAPAAEAGANCQILKLPL</sequence>
<dbReference type="RefSeq" id="WP_378391291.1">
    <property type="nucleotide sequence ID" value="NZ_JBHLWM010000008.1"/>
</dbReference>
<dbReference type="InterPro" id="IPR036688">
    <property type="entry name" value="MoeA_C_domain_IV_sf"/>
</dbReference>
<dbReference type="SMART" id="SM00852">
    <property type="entry name" value="MoCF_biosynth"/>
    <property type="match status" value="1"/>
</dbReference>
<keyword evidence="7" id="KW-0472">Membrane</keyword>
<keyword evidence="4 6" id="KW-0501">Molybdenum cofactor biosynthesis</keyword>
<feature type="transmembrane region" description="Helical" evidence="7">
    <location>
        <begin position="300"/>
        <end position="317"/>
    </location>
</feature>
<comment type="catalytic activity">
    <reaction evidence="5">
        <text>adenylyl-molybdopterin + molybdate = Mo-molybdopterin + AMP + H(+)</text>
        <dbReference type="Rhea" id="RHEA:35047"/>
        <dbReference type="ChEBI" id="CHEBI:15378"/>
        <dbReference type="ChEBI" id="CHEBI:36264"/>
        <dbReference type="ChEBI" id="CHEBI:62727"/>
        <dbReference type="ChEBI" id="CHEBI:71302"/>
        <dbReference type="ChEBI" id="CHEBI:456215"/>
        <dbReference type="EC" id="2.10.1.1"/>
    </reaction>
</comment>
<proteinExistence type="inferred from homology"/>
<evidence type="ECO:0000256" key="4">
    <source>
        <dbReference type="ARBA" id="ARBA00023150"/>
    </source>
</evidence>
<evidence type="ECO:0000256" key="3">
    <source>
        <dbReference type="ARBA" id="ARBA00010763"/>
    </source>
</evidence>
<keyword evidence="6" id="KW-0460">Magnesium</keyword>
<keyword evidence="6" id="KW-0479">Metal-binding</keyword>
<comment type="function">
    <text evidence="1 6">Catalyzes the insertion of molybdate into adenylated molybdopterin with the concomitant release of AMP.</text>
</comment>
<keyword evidence="7" id="KW-0812">Transmembrane</keyword>
<dbReference type="CDD" id="cd00887">
    <property type="entry name" value="MoeA"/>
    <property type="match status" value="1"/>
</dbReference>
<dbReference type="Pfam" id="PF00994">
    <property type="entry name" value="MoCF_biosynth"/>
    <property type="match status" value="1"/>
</dbReference>
<organism evidence="9 10">
    <name type="scientific">Rhodopseudomonas telluris</name>
    <dbReference type="NCBI Taxonomy" id="644215"/>
    <lineage>
        <taxon>Bacteria</taxon>
        <taxon>Pseudomonadati</taxon>
        <taxon>Pseudomonadota</taxon>
        <taxon>Alphaproteobacteria</taxon>
        <taxon>Hyphomicrobiales</taxon>
        <taxon>Nitrobacteraceae</taxon>
        <taxon>Rhodopseudomonas</taxon>
    </lineage>
</organism>
<evidence type="ECO:0000256" key="2">
    <source>
        <dbReference type="ARBA" id="ARBA00005046"/>
    </source>
</evidence>
<evidence type="ECO:0000256" key="5">
    <source>
        <dbReference type="ARBA" id="ARBA00047317"/>
    </source>
</evidence>
<comment type="cofactor">
    <cofactor evidence="6">
        <name>Mg(2+)</name>
        <dbReference type="ChEBI" id="CHEBI:18420"/>
    </cofactor>
</comment>
<evidence type="ECO:0000256" key="7">
    <source>
        <dbReference type="SAM" id="Phobius"/>
    </source>
</evidence>
<dbReference type="PANTHER" id="PTHR10192">
    <property type="entry name" value="MOLYBDOPTERIN BIOSYNTHESIS PROTEIN"/>
    <property type="match status" value="1"/>
</dbReference>
<evidence type="ECO:0000313" key="9">
    <source>
        <dbReference type="EMBL" id="MFC0242890.1"/>
    </source>
</evidence>
<dbReference type="NCBIfam" id="TIGR00177">
    <property type="entry name" value="molyb_syn"/>
    <property type="match status" value="1"/>
</dbReference>
<reference evidence="9 10" key="1">
    <citation type="submission" date="2024-09" db="EMBL/GenBank/DDBJ databases">
        <authorList>
            <person name="Sun Q."/>
            <person name="Mori K."/>
        </authorList>
    </citation>
    <scope>NUCLEOTIDE SEQUENCE [LARGE SCALE GENOMIC DNA]</scope>
    <source>
        <strain evidence="9 10">KCTC 23279</strain>
    </source>
</reference>
<evidence type="ECO:0000256" key="1">
    <source>
        <dbReference type="ARBA" id="ARBA00002901"/>
    </source>
</evidence>
<evidence type="ECO:0000259" key="8">
    <source>
        <dbReference type="SMART" id="SM00852"/>
    </source>
</evidence>
<dbReference type="NCBIfam" id="NF045515">
    <property type="entry name" value="Glp_gephyrin"/>
    <property type="match status" value="1"/>
</dbReference>
<keyword evidence="6" id="KW-0808">Transferase</keyword>
<dbReference type="Gene3D" id="3.40.980.10">
    <property type="entry name" value="MoaB/Mog-like domain"/>
    <property type="match status" value="1"/>
</dbReference>
<dbReference type="InterPro" id="IPR036135">
    <property type="entry name" value="MoeA_linker/N_sf"/>
</dbReference>
<evidence type="ECO:0000313" key="10">
    <source>
        <dbReference type="Proteomes" id="UP001589775"/>
    </source>
</evidence>
<gene>
    <name evidence="9" type="primary">glp</name>
    <name evidence="9" type="ORF">ACFFJ6_20545</name>
</gene>
<dbReference type="Gene3D" id="3.90.105.10">
    <property type="entry name" value="Molybdopterin biosynthesis moea protein, domain 2"/>
    <property type="match status" value="1"/>
</dbReference>
<dbReference type="Gene3D" id="2.40.340.10">
    <property type="entry name" value="MoeA, C-terminal, domain IV"/>
    <property type="match status" value="1"/>
</dbReference>
<dbReference type="Proteomes" id="UP001589775">
    <property type="component" value="Unassembled WGS sequence"/>
</dbReference>
<keyword evidence="6" id="KW-0500">Molybdenum</keyword>
<dbReference type="EMBL" id="JBHLWM010000008">
    <property type="protein sequence ID" value="MFC0242890.1"/>
    <property type="molecule type" value="Genomic_DNA"/>
</dbReference>
<dbReference type="SUPFAM" id="SSF63867">
    <property type="entry name" value="MoeA C-terminal domain-like"/>
    <property type="match status" value="1"/>
</dbReference>
<dbReference type="Gene3D" id="2.170.190.11">
    <property type="entry name" value="Molybdopterin biosynthesis moea protein, domain 3"/>
    <property type="match status" value="1"/>
</dbReference>
<feature type="domain" description="MoaB/Mog" evidence="8">
    <location>
        <begin position="177"/>
        <end position="316"/>
    </location>
</feature>
<comment type="similarity">
    <text evidence="3 6">Belongs to the MoeA family.</text>
</comment>
<dbReference type="SUPFAM" id="SSF53218">
    <property type="entry name" value="Molybdenum cofactor biosynthesis proteins"/>
    <property type="match status" value="1"/>
</dbReference>
<dbReference type="EC" id="2.10.1.1" evidence="6"/>
<dbReference type="InterPro" id="IPR005110">
    <property type="entry name" value="MoeA_linker/N"/>
</dbReference>
<comment type="caution">
    <text evidence="9">The sequence shown here is derived from an EMBL/GenBank/DDBJ whole genome shotgun (WGS) entry which is preliminary data.</text>
</comment>
<dbReference type="InterPro" id="IPR036425">
    <property type="entry name" value="MoaB/Mog-like_dom_sf"/>
</dbReference>
<comment type="pathway">
    <text evidence="2 6">Cofactor biosynthesis; molybdopterin biosynthesis.</text>
</comment>
<keyword evidence="7" id="KW-1133">Transmembrane helix</keyword>
<evidence type="ECO:0000256" key="6">
    <source>
        <dbReference type="RuleBase" id="RU365090"/>
    </source>
</evidence>
<dbReference type="SUPFAM" id="SSF63882">
    <property type="entry name" value="MoeA N-terminal region -like"/>
    <property type="match status" value="1"/>
</dbReference>
<dbReference type="Pfam" id="PF03453">
    <property type="entry name" value="MoeA_N"/>
    <property type="match status" value="1"/>
</dbReference>